<reference evidence="7 8" key="1">
    <citation type="submission" date="2015-06" db="EMBL/GenBank/DDBJ databases">
        <title>Survival trade-offs in plant roots during colonization by closely related pathogenic and mutualistic fungi.</title>
        <authorList>
            <person name="Hacquard S."/>
            <person name="Kracher B."/>
            <person name="Hiruma K."/>
            <person name="Weinman A."/>
            <person name="Muench P."/>
            <person name="Garrido Oter R."/>
            <person name="Ver Loren van Themaat E."/>
            <person name="Dallerey J.-F."/>
            <person name="Damm U."/>
            <person name="Henrissat B."/>
            <person name="Lespinet O."/>
            <person name="Thon M."/>
            <person name="Kemen E."/>
            <person name="McHardy A.C."/>
            <person name="Schulze-Lefert P."/>
            <person name="O'Connell R.J."/>
        </authorList>
    </citation>
    <scope>NUCLEOTIDE SEQUENCE [LARGE SCALE GENOMIC DNA]</scope>
    <source>
        <strain evidence="7 8">MAFF 238704</strain>
    </source>
</reference>
<feature type="chain" id="PRO_5007828335" description="LysM domain-containing protein" evidence="5">
    <location>
        <begin position="28"/>
        <end position="759"/>
    </location>
</feature>
<name>A0A161W5F2_COLIC</name>
<comment type="caution">
    <text evidence="7">The sequence shown here is derived from an EMBL/GenBank/DDBJ whole genome shotgun (WGS) entry which is preliminary data.</text>
</comment>
<evidence type="ECO:0000259" key="6">
    <source>
        <dbReference type="PROSITE" id="PS51782"/>
    </source>
</evidence>
<evidence type="ECO:0000256" key="3">
    <source>
        <dbReference type="ARBA" id="ARBA00023026"/>
    </source>
</evidence>
<evidence type="ECO:0000256" key="4">
    <source>
        <dbReference type="ARBA" id="ARBA00044955"/>
    </source>
</evidence>
<keyword evidence="2 5" id="KW-0732">Signal</keyword>
<dbReference type="SUPFAM" id="SSF54106">
    <property type="entry name" value="LysM domain"/>
    <property type="match status" value="1"/>
</dbReference>
<dbReference type="Proteomes" id="UP000076584">
    <property type="component" value="Unassembled WGS sequence"/>
</dbReference>
<sequence length="759" mass="81768">MSSFLRYAAVAALVLLGPYSTRYPVTSQVISTPTKESTFPPKKTQAGLASNCIDWHYVNAKDTCERITGRYGTPIDDFLDWNPELDDDCGGLVMGYWVCIRIQSQSSLTLTYTAPTGEVVIPEPTAYTAPTYPPLDPAFTPTPSHGTMPRSCIAYYKAKANDRCDNVLAANPYITKEQFFTWNPVLNGNCDGLWVDTYYCVYAGNAQNLPAPPVVTSKPSTTPAGIISTCTGWHKATSGDDCDLIVAIYARFNKADFISWNPSVGKDCAGIADDTYYCVSIPGTPSSRTTAAAVATPVEPPTQSGIMVKCTDMWLVSSLDSCDLITKTKGISLATFFTWNPAVGSGTTCSKLLPGYNVCNRRLRDLVFRATENAEITFPFQTMGLRARQNYFDKMKIALPSVFLAQLLCLATAQFTEPPPTTADPGTIKDCTWWLVASATETCDSVVTTYGLTKEQLIRYNPILSSSCSFITGNSYCLEKNWGFDPEPAPEPQSTTASVTPTTFTTTTKDVASTTAPGNGVTTPLPIQAGMVTNCAKFHWIAKGVTCSQVISYQKVTLEDFVKWNPTVLNDCSGMWAEVNVCVGVIGGSTPATTTTKPITTTSVGNGVTTPTPTQPGMVTNCAKFHWIAKGVTCSQVISYQKITKEDFVKWNPTVLNDCSGMWAEVNVCVGVIGGNTPATTTTKPSTTTSAGNGVVTPQPTQPGMVTNCKKFHYVAEGVVCSQIISYQKITLADFVKWNTGVGANCQNMWAGTNVCVGV</sequence>
<dbReference type="GO" id="GO:0008061">
    <property type="term" value="F:chitin binding"/>
    <property type="evidence" value="ECO:0007669"/>
    <property type="project" value="UniProtKB-KW"/>
</dbReference>
<dbReference type="AlphaFoldDB" id="A0A161W5F2"/>
<proteinExistence type="inferred from homology"/>
<evidence type="ECO:0000256" key="1">
    <source>
        <dbReference type="ARBA" id="ARBA00022669"/>
    </source>
</evidence>
<dbReference type="InterPro" id="IPR018392">
    <property type="entry name" value="LysM"/>
</dbReference>
<dbReference type="PROSITE" id="PS51782">
    <property type="entry name" value="LYSM"/>
    <property type="match status" value="4"/>
</dbReference>
<dbReference type="PANTHER" id="PTHR34997:SF2">
    <property type="entry name" value="LYSM DOMAIN-CONTAINING PROTEIN-RELATED"/>
    <property type="match status" value="1"/>
</dbReference>
<keyword evidence="3" id="KW-0843">Virulence</keyword>
<feature type="domain" description="LysM" evidence="6">
    <location>
        <begin position="624"/>
        <end position="670"/>
    </location>
</feature>
<evidence type="ECO:0000313" key="8">
    <source>
        <dbReference type="Proteomes" id="UP000076584"/>
    </source>
</evidence>
<feature type="domain" description="LysM" evidence="6">
    <location>
        <begin position="537"/>
        <end position="583"/>
    </location>
</feature>
<dbReference type="EMBL" id="LFIW01002162">
    <property type="protein sequence ID" value="KZL79018.1"/>
    <property type="molecule type" value="Genomic_DNA"/>
</dbReference>
<keyword evidence="1" id="KW-0147">Chitin-binding</keyword>
<dbReference type="SMART" id="SM00257">
    <property type="entry name" value="LysM"/>
    <property type="match status" value="2"/>
</dbReference>
<evidence type="ECO:0000256" key="2">
    <source>
        <dbReference type="ARBA" id="ARBA00022729"/>
    </source>
</evidence>
<accession>A0A161W5F2</accession>
<dbReference type="STRING" id="1573173.A0A161W5F2"/>
<dbReference type="InterPro" id="IPR036779">
    <property type="entry name" value="LysM_dom_sf"/>
</dbReference>
<organism evidence="7 8">
    <name type="scientific">Colletotrichum incanum</name>
    <name type="common">Soybean anthracnose fungus</name>
    <dbReference type="NCBI Taxonomy" id="1573173"/>
    <lineage>
        <taxon>Eukaryota</taxon>
        <taxon>Fungi</taxon>
        <taxon>Dikarya</taxon>
        <taxon>Ascomycota</taxon>
        <taxon>Pezizomycotina</taxon>
        <taxon>Sordariomycetes</taxon>
        <taxon>Hypocreomycetidae</taxon>
        <taxon>Glomerellales</taxon>
        <taxon>Glomerellaceae</taxon>
        <taxon>Colletotrichum</taxon>
        <taxon>Colletotrichum spaethianum species complex</taxon>
    </lineage>
</organism>
<dbReference type="Pfam" id="PF01476">
    <property type="entry name" value="LysM"/>
    <property type="match status" value="1"/>
</dbReference>
<dbReference type="PANTHER" id="PTHR34997">
    <property type="entry name" value="AM15"/>
    <property type="match status" value="1"/>
</dbReference>
<dbReference type="InterPro" id="IPR052210">
    <property type="entry name" value="LysM1-like"/>
</dbReference>
<protein>
    <recommendedName>
        <fullName evidence="6">LysM domain-containing protein</fullName>
    </recommendedName>
</protein>
<feature type="domain" description="LysM" evidence="6">
    <location>
        <begin position="711"/>
        <end position="757"/>
    </location>
</feature>
<keyword evidence="8" id="KW-1185">Reference proteome</keyword>
<evidence type="ECO:0000256" key="5">
    <source>
        <dbReference type="SAM" id="SignalP"/>
    </source>
</evidence>
<feature type="domain" description="LysM" evidence="6">
    <location>
        <begin position="54"/>
        <end position="100"/>
    </location>
</feature>
<gene>
    <name evidence="7" type="ORF">CI238_06887</name>
</gene>
<feature type="signal peptide" evidence="5">
    <location>
        <begin position="1"/>
        <end position="27"/>
    </location>
</feature>
<dbReference type="CDD" id="cd00118">
    <property type="entry name" value="LysM"/>
    <property type="match status" value="2"/>
</dbReference>
<comment type="similarity">
    <text evidence="4">Belongs to the secreted LysM effector family.</text>
</comment>
<dbReference type="Gene3D" id="3.10.350.10">
    <property type="entry name" value="LysM domain"/>
    <property type="match status" value="8"/>
</dbReference>
<evidence type="ECO:0000313" key="7">
    <source>
        <dbReference type="EMBL" id="KZL79018.1"/>
    </source>
</evidence>